<feature type="transmembrane region" description="Helical" evidence="1">
    <location>
        <begin position="26"/>
        <end position="42"/>
    </location>
</feature>
<dbReference type="Proteomes" id="UP001139179">
    <property type="component" value="Unassembled WGS sequence"/>
</dbReference>
<comment type="caution">
    <text evidence="2">The sequence shown here is derived from an EMBL/GenBank/DDBJ whole genome shotgun (WGS) entry which is preliminary data.</text>
</comment>
<protein>
    <submittedName>
        <fullName evidence="2">Uncharacterized protein</fullName>
    </submittedName>
</protein>
<keyword evidence="3" id="KW-1185">Reference proteome</keyword>
<dbReference type="EMBL" id="JAMBOL010000005">
    <property type="protein sequence ID" value="MCM3714086.1"/>
    <property type="molecule type" value="Genomic_DNA"/>
</dbReference>
<proteinExistence type="predicted"/>
<evidence type="ECO:0000256" key="1">
    <source>
        <dbReference type="SAM" id="Phobius"/>
    </source>
</evidence>
<evidence type="ECO:0000313" key="3">
    <source>
        <dbReference type="Proteomes" id="UP001139179"/>
    </source>
</evidence>
<keyword evidence="1" id="KW-0812">Transmembrane</keyword>
<evidence type="ECO:0000313" key="2">
    <source>
        <dbReference type="EMBL" id="MCM3714086.1"/>
    </source>
</evidence>
<sequence>MNETTQQRPDDKEGGQATYYAKEGKILWILLFIVTLTYAYAWESHYSYLAYVLLFFFVAAMTTNYRLHVSDDGLRYEIRLLGLMVKQRIVQAGQIEKLHFIHLGERTIVLIYVKKGMRLRLHRFQPSDFSGHLRAFAAEHQLPVEVDGKR</sequence>
<dbReference type="RefSeq" id="WP_251195249.1">
    <property type="nucleotide sequence ID" value="NZ_JAMBOL010000005.1"/>
</dbReference>
<feature type="transmembrane region" description="Helical" evidence="1">
    <location>
        <begin position="48"/>
        <end position="67"/>
    </location>
</feature>
<keyword evidence="1" id="KW-0472">Membrane</keyword>
<name>A0A9X2DND4_9BACI</name>
<organism evidence="2 3">
    <name type="scientific">Halalkalibacter oceani</name>
    <dbReference type="NCBI Taxonomy" id="1653776"/>
    <lineage>
        <taxon>Bacteria</taxon>
        <taxon>Bacillati</taxon>
        <taxon>Bacillota</taxon>
        <taxon>Bacilli</taxon>
        <taxon>Bacillales</taxon>
        <taxon>Bacillaceae</taxon>
        <taxon>Halalkalibacter</taxon>
    </lineage>
</organism>
<gene>
    <name evidence="2" type="ORF">M3202_08300</name>
</gene>
<accession>A0A9X2DND4</accession>
<keyword evidence="1" id="KW-1133">Transmembrane helix</keyword>
<reference evidence="2" key="1">
    <citation type="submission" date="2022-05" db="EMBL/GenBank/DDBJ databases">
        <title>Comparative Genomics of Spacecraft Associated Microbes.</title>
        <authorList>
            <person name="Tran M.T."/>
            <person name="Wright A."/>
            <person name="Seuylemezian A."/>
            <person name="Eisen J."/>
            <person name="Coil D."/>
        </authorList>
    </citation>
    <scope>NUCLEOTIDE SEQUENCE</scope>
    <source>
        <strain evidence="2">214.1.1</strain>
    </source>
</reference>
<dbReference type="AlphaFoldDB" id="A0A9X2DND4"/>